<evidence type="ECO:0000313" key="2">
    <source>
        <dbReference type="Proteomes" id="UP000326837"/>
    </source>
</evidence>
<keyword evidence="2" id="KW-1185">Reference proteome</keyword>
<dbReference type="EMBL" id="AP021861">
    <property type="protein sequence ID" value="BBO30987.1"/>
    <property type="molecule type" value="Genomic_DNA"/>
</dbReference>
<reference evidence="2" key="1">
    <citation type="submission" date="2019-10" db="EMBL/GenBank/DDBJ databases">
        <title>Lacipirellula parvula gen. nov., sp. nov., representing a lineage of planctomycetes widespread in freshwater anoxic habitats, and description of the family Lacipirellulaceae.</title>
        <authorList>
            <person name="Dedysh S.N."/>
            <person name="Kulichevskaya I.S."/>
            <person name="Beletsky A.V."/>
            <person name="Rakitin A.L."/>
            <person name="Mardanov A.V."/>
            <person name="Ivanova A.A."/>
            <person name="Saltykova V.X."/>
            <person name="Rijpstra W.I.C."/>
            <person name="Sinninghe Damste J.S."/>
            <person name="Ravin N.V."/>
        </authorList>
    </citation>
    <scope>NUCLEOTIDE SEQUENCE [LARGE SCALE GENOMIC DNA]</scope>
    <source>
        <strain evidence="2">PX69</strain>
    </source>
</reference>
<proteinExistence type="predicted"/>
<dbReference type="AlphaFoldDB" id="A0A5K7X5A2"/>
<name>A0A5K7X5A2_9BACT</name>
<protein>
    <submittedName>
        <fullName evidence="1">Uncharacterized protein</fullName>
    </submittedName>
</protein>
<dbReference type="Proteomes" id="UP000326837">
    <property type="component" value="Chromosome"/>
</dbReference>
<organism evidence="1 2">
    <name type="scientific">Lacipirellula parvula</name>
    <dbReference type="NCBI Taxonomy" id="2650471"/>
    <lineage>
        <taxon>Bacteria</taxon>
        <taxon>Pseudomonadati</taxon>
        <taxon>Planctomycetota</taxon>
        <taxon>Planctomycetia</taxon>
        <taxon>Pirellulales</taxon>
        <taxon>Lacipirellulaceae</taxon>
        <taxon>Lacipirellula</taxon>
    </lineage>
</organism>
<sequence length="40" mass="4328">MLPAAGNAGRLATRATVYLPDKAPERKFTLSKIRKPFALG</sequence>
<gene>
    <name evidence="1" type="ORF">PLANPX_0599</name>
</gene>
<evidence type="ECO:0000313" key="1">
    <source>
        <dbReference type="EMBL" id="BBO30987.1"/>
    </source>
</evidence>
<dbReference type="KEGG" id="lpav:PLANPX_0599"/>
<accession>A0A5K7X5A2</accession>